<dbReference type="GO" id="GO:0006417">
    <property type="term" value="P:regulation of translation"/>
    <property type="evidence" value="ECO:0007669"/>
    <property type="project" value="UniProtKB-KW"/>
</dbReference>
<dbReference type="GO" id="GO:0005737">
    <property type="term" value="C:cytoplasm"/>
    <property type="evidence" value="ECO:0007669"/>
    <property type="project" value="TreeGrafter"/>
</dbReference>
<name>A0AAP0S8B9_LIQFO</name>
<feature type="repeat" description="Pumilio" evidence="8">
    <location>
        <begin position="776"/>
        <end position="813"/>
    </location>
</feature>
<dbReference type="SMART" id="SM00025">
    <property type="entry name" value="Pumilio"/>
    <property type="match status" value="8"/>
</dbReference>
<feature type="repeat" description="Pumilio" evidence="8">
    <location>
        <begin position="556"/>
        <end position="591"/>
    </location>
</feature>
<evidence type="ECO:0000256" key="10">
    <source>
        <dbReference type="SAM" id="MobiDB-lite"/>
    </source>
</evidence>
<dbReference type="InterPro" id="IPR036855">
    <property type="entry name" value="Znf_CCCH_sf"/>
</dbReference>
<dbReference type="PANTHER" id="PTHR12537">
    <property type="entry name" value="RNA BINDING PROTEIN PUMILIO-RELATED"/>
    <property type="match status" value="1"/>
</dbReference>
<feature type="domain" description="PUM-HD" evidence="12">
    <location>
        <begin position="495"/>
        <end position="839"/>
    </location>
</feature>
<keyword evidence="2" id="KW-0677">Repeat</keyword>
<feature type="repeat" description="Pumilio" evidence="8">
    <location>
        <begin position="668"/>
        <end position="703"/>
    </location>
</feature>
<dbReference type="PROSITE" id="PS50302">
    <property type="entry name" value="PUM"/>
    <property type="match status" value="7"/>
</dbReference>
<dbReference type="InterPro" id="IPR033712">
    <property type="entry name" value="Pumilio_RNA-bd"/>
</dbReference>
<dbReference type="SMART" id="SM00356">
    <property type="entry name" value="ZnF_C3H1"/>
    <property type="match status" value="1"/>
</dbReference>
<protein>
    <submittedName>
        <fullName evidence="13">Uncharacterized protein</fullName>
    </submittedName>
</protein>
<comment type="function">
    <text evidence="7">Sequence-specific RNA-binding protein that regulates translation and mRNA stability by binding the 3'-UTR of target mRNAs.</text>
</comment>
<keyword evidence="3 9" id="KW-0863">Zinc-finger</keyword>
<dbReference type="Pfam" id="PF00642">
    <property type="entry name" value="zf-CCCH"/>
    <property type="match status" value="1"/>
</dbReference>
<evidence type="ECO:0000256" key="5">
    <source>
        <dbReference type="ARBA" id="ARBA00022845"/>
    </source>
</evidence>
<keyword evidence="4 9" id="KW-0862">Zinc</keyword>
<evidence type="ECO:0000256" key="7">
    <source>
        <dbReference type="ARBA" id="ARBA00058490"/>
    </source>
</evidence>
<gene>
    <name evidence="13" type="ORF">L1049_007525</name>
</gene>
<evidence type="ECO:0000256" key="4">
    <source>
        <dbReference type="ARBA" id="ARBA00022833"/>
    </source>
</evidence>
<feature type="repeat" description="Pumilio" evidence="8">
    <location>
        <begin position="740"/>
        <end position="775"/>
    </location>
</feature>
<keyword evidence="5" id="KW-0810">Translation regulation</keyword>
<dbReference type="InterPro" id="IPR001313">
    <property type="entry name" value="Pumilio_RNA-bd_rpt"/>
</dbReference>
<dbReference type="Gene3D" id="4.10.1000.10">
    <property type="entry name" value="Zinc finger, CCCH-type"/>
    <property type="match status" value="1"/>
</dbReference>
<feature type="region of interest" description="Disordered" evidence="10">
    <location>
        <begin position="85"/>
        <end position="110"/>
    </location>
</feature>
<evidence type="ECO:0000259" key="12">
    <source>
        <dbReference type="PROSITE" id="PS50303"/>
    </source>
</evidence>
<dbReference type="EMBL" id="JBBPBK010000002">
    <property type="protein sequence ID" value="KAK9289370.1"/>
    <property type="molecule type" value="Genomic_DNA"/>
</dbReference>
<dbReference type="Pfam" id="PF00806">
    <property type="entry name" value="PUF"/>
    <property type="match status" value="8"/>
</dbReference>
<accession>A0AAP0S8B9</accession>
<dbReference type="SUPFAM" id="SSF48371">
    <property type="entry name" value="ARM repeat"/>
    <property type="match status" value="1"/>
</dbReference>
<dbReference type="PROSITE" id="PS50303">
    <property type="entry name" value="PUM_HD"/>
    <property type="match status" value="1"/>
</dbReference>
<feature type="zinc finger region" description="C3H1-type" evidence="9">
    <location>
        <begin position="371"/>
        <end position="398"/>
    </location>
</feature>
<proteinExistence type="predicted"/>
<feature type="compositionally biased region" description="Polar residues" evidence="10">
    <location>
        <begin position="85"/>
        <end position="104"/>
    </location>
</feature>
<dbReference type="GO" id="GO:0003729">
    <property type="term" value="F:mRNA binding"/>
    <property type="evidence" value="ECO:0007669"/>
    <property type="project" value="TreeGrafter"/>
</dbReference>
<feature type="repeat" description="Pumilio" evidence="8">
    <location>
        <begin position="520"/>
        <end position="555"/>
    </location>
</feature>
<dbReference type="FunFam" id="1.25.10.10:FF:000237">
    <property type="entry name" value="Pumilio homolog 9"/>
    <property type="match status" value="1"/>
</dbReference>
<dbReference type="AlphaFoldDB" id="A0AAP0S8B9"/>
<dbReference type="InterPro" id="IPR016024">
    <property type="entry name" value="ARM-type_fold"/>
</dbReference>
<feature type="domain" description="C3H1-type" evidence="11">
    <location>
        <begin position="371"/>
        <end position="398"/>
    </location>
</feature>
<dbReference type="PANTHER" id="PTHR12537:SF191">
    <property type="entry name" value="PUMILIO-LIKE 12"/>
    <property type="match status" value="1"/>
</dbReference>
<reference evidence="13 14" key="1">
    <citation type="journal article" date="2024" name="Plant J.">
        <title>Genome sequences and population genomics reveal climatic adaptation and genomic divergence between two closely related sweetgum species.</title>
        <authorList>
            <person name="Xu W.Q."/>
            <person name="Ren C.Q."/>
            <person name="Zhang X.Y."/>
            <person name="Comes H.P."/>
            <person name="Liu X.H."/>
            <person name="Li Y.G."/>
            <person name="Kettle C.J."/>
            <person name="Jalonen R."/>
            <person name="Gaisberger H."/>
            <person name="Ma Y.Z."/>
            <person name="Qiu Y.X."/>
        </authorList>
    </citation>
    <scope>NUCLEOTIDE SEQUENCE [LARGE SCALE GENOMIC DNA]</scope>
    <source>
        <strain evidence="13">Hangzhou</strain>
    </source>
</reference>
<sequence length="839" mass="94499">MEEGKIEQEVDELNNLLDEIPNATCGNPHPDSSNLTDCLENSEWITLEEKEKRSSPPAAFTNFYHTTQATSPSSNAALSLGKHSNTFANSSQRSPNGNFHTCGSSVGWKEGIENGHQTPIKINEPEESRLPDEQSLASAIAELSFKDGMTVEAENFWRVNNKRIPNHTILLEEQFTYCFKKSLYPSLHSPNSMHYMSAINLPSNGHDRFNVGMNEQERIDFLKLDDQIKMQKDVSFQPLGHQTYHSWIPSSVPSPVIEVPVGLYEKQSSPSLQSLPPQMQSKGLSQSHIPWLNIEEEQYFRMHHKYLHLQQLQNQHSQSPNRIYASANVTTRPGTWNMNEPFSNQYERLYEELFQKNNALPRGFNCSGPTSMSSILCRYYAQGFCGRGESCPFAHGQKKISPSSLDHPQPALSAKDFDAIQDLSKVGKQNFPVRISTRKKSTNSVKAGKFNSVGEIESPKTFSSNVSVSSNGHLHHNAPILSAGLFQLDGRNVRCQSPDTKDGRHNNVVLQPQKFNSVDEVAGKIYITAKDQYGCRSLQRKLSEGNAEDVEKILIEIVDHVVELMTHPFGNYLVQKLLEVCNEDQRTQIVYVITEKYGDLVRISCNMHGTRAVQKVIETIRTPEQFSMVVTSLKPGIVNMIKDINGNHVAKRCLQCLMPRYIEFLFEAVTGHCVELATDRHGCCVLQKCLSYSDGEQRHHLMCEIISNALTLSQDPFGNYLVQYVFDLKLSWATAEVLNQLEGNYGYLSMQKYSSNVIEQCLSNAGEEQLSRIIEELINNSQLDQIMQDVYGNYVIQTALNHSKGPLHAALVEAIRPHISTLRISPYGKKVLSCINVKK</sequence>
<dbReference type="GO" id="GO:0008270">
    <property type="term" value="F:zinc ion binding"/>
    <property type="evidence" value="ECO:0007669"/>
    <property type="project" value="UniProtKB-KW"/>
</dbReference>
<evidence type="ECO:0000313" key="13">
    <source>
        <dbReference type="EMBL" id="KAK9289370.1"/>
    </source>
</evidence>
<evidence type="ECO:0000256" key="3">
    <source>
        <dbReference type="ARBA" id="ARBA00022771"/>
    </source>
</evidence>
<dbReference type="CDD" id="cd07920">
    <property type="entry name" value="Pumilio"/>
    <property type="match status" value="1"/>
</dbReference>
<evidence type="ECO:0000256" key="8">
    <source>
        <dbReference type="PROSITE-ProRule" id="PRU00317"/>
    </source>
</evidence>
<evidence type="ECO:0000256" key="2">
    <source>
        <dbReference type="ARBA" id="ARBA00022737"/>
    </source>
</evidence>
<evidence type="ECO:0000256" key="6">
    <source>
        <dbReference type="ARBA" id="ARBA00022884"/>
    </source>
</evidence>
<keyword evidence="1 9" id="KW-0479">Metal-binding</keyword>
<feature type="repeat" description="Pumilio" evidence="8">
    <location>
        <begin position="704"/>
        <end position="739"/>
    </location>
</feature>
<keyword evidence="14" id="KW-1185">Reference proteome</keyword>
<evidence type="ECO:0000256" key="9">
    <source>
        <dbReference type="PROSITE-ProRule" id="PRU00723"/>
    </source>
</evidence>
<evidence type="ECO:0000313" key="14">
    <source>
        <dbReference type="Proteomes" id="UP001415857"/>
    </source>
</evidence>
<evidence type="ECO:0000259" key="11">
    <source>
        <dbReference type="PROSITE" id="PS50103"/>
    </source>
</evidence>
<dbReference type="InterPro" id="IPR000571">
    <property type="entry name" value="Znf_CCCH"/>
</dbReference>
<dbReference type="InterPro" id="IPR033133">
    <property type="entry name" value="PUM-HD"/>
</dbReference>
<dbReference type="InterPro" id="IPR011989">
    <property type="entry name" value="ARM-like"/>
</dbReference>
<dbReference type="PROSITE" id="PS50103">
    <property type="entry name" value="ZF_C3H1"/>
    <property type="match status" value="1"/>
</dbReference>
<organism evidence="13 14">
    <name type="scientific">Liquidambar formosana</name>
    <name type="common">Formosan gum</name>
    <dbReference type="NCBI Taxonomy" id="63359"/>
    <lineage>
        <taxon>Eukaryota</taxon>
        <taxon>Viridiplantae</taxon>
        <taxon>Streptophyta</taxon>
        <taxon>Embryophyta</taxon>
        <taxon>Tracheophyta</taxon>
        <taxon>Spermatophyta</taxon>
        <taxon>Magnoliopsida</taxon>
        <taxon>eudicotyledons</taxon>
        <taxon>Gunneridae</taxon>
        <taxon>Pentapetalae</taxon>
        <taxon>Saxifragales</taxon>
        <taxon>Altingiaceae</taxon>
        <taxon>Liquidambar</taxon>
    </lineage>
</organism>
<feature type="repeat" description="Pumilio" evidence="8">
    <location>
        <begin position="595"/>
        <end position="631"/>
    </location>
</feature>
<dbReference type="Proteomes" id="UP001415857">
    <property type="component" value="Unassembled WGS sequence"/>
</dbReference>
<comment type="caution">
    <text evidence="13">The sequence shown here is derived from an EMBL/GenBank/DDBJ whole genome shotgun (WGS) entry which is preliminary data.</text>
</comment>
<dbReference type="SUPFAM" id="SSF90229">
    <property type="entry name" value="CCCH zinc finger"/>
    <property type="match status" value="1"/>
</dbReference>
<evidence type="ECO:0000256" key="1">
    <source>
        <dbReference type="ARBA" id="ARBA00022723"/>
    </source>
</evidence>
<dbReference type="Gene3D" id="1.25.10.10">
    <property type="entry name" value="Leucine-rich Repeat Variant"/>
    <property type="match status" value="1"/>
</dbReference>
<keyword evidence="6" id="KW-0694">RNA-binding</keyword>